<evidence type="ECO:0000259" key="1">
    <source>
        <dbReference type="Pfam" id="PF00144"/>
    </source>
</evidence>
<dbReference type="InterPro" id="IPR012338">
    <property type="entry name" value="Beta-lactam/transpept-like"/>
</dbReference>
<dbReference type="SUPFAM" id="SSF56601">
    <property type="entry name" value="beta-lactamase/transpeptidase-like"/>
    <property type="match status" value="1"/>
</dbReference>
<gene>
    <name evidence="2" type="ORF">EDD31_1846</name>
</gene>
<comment type="caution">
    <text evidence="2">The sequence shown here is derived from an EMBL/GenBank/DDBJ whole genome shotgun (WGS) entry which is preliminary data.</text>
</comment>
<sequence>MTALPRRTPHAHGLPARAALDFLDTLQESGQDPHALQLARDGAVVLEASWAPHRGESPALVYSVSKTWTALAIGFLVAEGRLDLHARLSDVLGLPANPLTIHHLLTMNTGHSAEQLPEIGFDATRLLQVEPEHTPGSHFVYNSPATFALSQMVTHLTGEDLTAYLQPRLLDPLGIPARWMRHAHGVEQGFSGYHLAVEDITRITLALASGGRFQGRQVVPAEYVEALARPWSANRDPEAPAPTEGEPPNDWWLGYGYQVWRNRVGFRLDGAYGQFGLVLPEHGITLAYQGATTETHHILNAFWALLEKWDEEEVPGSDAERAAASELAKRVATLDSWDTRDSRLFLPEVAASGESVDVAGWELREAGSGWELTLPPSTTPDGTAPGGVLPVRADRWSTTLLAQDGPPDTPCALALAARAEELDGGVLVVEIADLTSPHRIELRRDSDGSLAARWHTTPLWRASLATLIVPLEVARQAAG</sequence>
<dbReference type="InterPro" id="IPR050789">
    <property type="entry name" value="Diverse_Enzym_Activities"/>
</dbReference>
<dbReference type="PANTHER" id="PTHR43283">
    <property type="entry name" value="BETA-LACTAMASE-RELATED"/>
    <property type="match status" value="1"/>
</dbReference>
<feature type="domain" description="Beta-lactamase-related" evidence="1">
    <location>
        <begin position="36"/>
        <end position="288"/>
    </location>
</feature>
<dbReference type="Pfam" id="PF00144">
    <property type="entry name" value="Beta-lactamase"/>
    <property type="match status" value="1"/>
</dbReference>
<organism evidence="2 3">
    <name type="scientific">Bogoriella caseilytica</name>
    <dbReference type="NCBI Taxonomy" id="56055"/>
    <lineage>
        <taxon>Bacteria</taxon>
        <taxon>Bacillati</taxon>
        <taxon>Actinomycetota</taxon>
        <taxon>Actinomycetes</taxon>
        <taxon>Micrococcales</taxon>
        <taxon>Bogoriellaceae</taxon>
        <taxon>Bogoriella</taxon>
    </lineage>
</organism>
<name>A0A3N2BE11_9MICO</name>
<evidence type="ECO:0000313" key="3">
    <source>
        <dbReference type="Proteomes" id="UP000280668"/>
    </source>
</evidence>
<dbReference type="RefSeq" id="WP_123303878.1">
    <property type="nucleotide sequence ID" value="NZ_RKHK01000001.1"/>
</dbReference>
<evidence type="ECO:0000313" key="2">
    <source>
        <dbReference type="EMBL" id="ROR73465.1"/>
    </source>
</evidence>
<dbReference type="Proteomes" id="UP000280668">
    <property type="component" value="Unassembled WGS sequence"/>
</dbReference>
<accession>A0A3N2BE11</accession>
<dbReference type="AlphaFoldDB" id="A0A3N2BE11"/>
<dbReference type="InterPro" id="IPR001466">
    <property type="entry name" value="Beta-lactam-related"/>
</dbReference>
<protein>
    <submittedName>
        <fullName evidence="2">CubicO group peptidase (Beta-lactamase class C family)</fullName>
    </submittedName>
</protein>
<keyword evidence="3" id="KW-1185">Reference proteome</keyword>
<dbReference type="Gene3D" id="3.40.710.10">
    <property type="entry name" value="DD-peptidase/beta-lactamase superfamily"/>
    <property type="match status" value="1"/>
</dbReference>
<dbReference type="PANTHER" id="PTHR43283:SF7">
    <property type="entry name" value="BETA-LACTAMASE-RELATED DOMAIN-CONTAINING PROTEIN"/>
    <property type="match status" value="1"/>
</dbReference>
<dbReference type="EMBL" id="RKHK01000001">
    <property type="protein sequence ID" value="ROR73465.1"/>
    <property type="molecule type" value="Genomic_DNA"/>
</dbReference>
<reference evidence="2 3" key="1">
    <citation type="submission" date="2018-11" db="EMBL/GenBank/DDBJ databases">
        <title>Sequencing the genomes of 1000 actinobacteria strains.</title>
        <authorList>
            <person name="Klenk H.-P."/>
        </authorList>
    </citation>
    <scope>NUCLEOTIDE SEQUENCE [LARGE SCALE GENOMIC DNA]</scope>
    <source>
        <strain evidence="2 3">DSM 11294</strain>
    </source>
</reference>
<proteinExistence type="predicted"/>
<dbReference type="OrthoDB" id="9773047at2"/>